<dbReference type="EC" id="2.4.2.10" evidence="2 6"/>
<evidence type="ECO:0000256" key="2">
    <source>
        <dbReference type="ARBA" id="ARBA00011971"/>
    </source>
</evidence>
<protein>
    <recommendedName>
        <fullName evidence="2 6">Orotate phosphoribosyltransferase</fullName>
        <shortName evidence="6">OPRT</shortName>
        <shortName evidence="6">OPRTase</shortName>
        <ecNumber evidence="2 6">2.4.2.10</ecNumber>
    </recommendedName>
</protein>
<accession>A0A1F5G6V6</accession>
<keyword evidence="6" id="KW-0460">Magnesium</keyword>
<dbReference type="PANTHER" id="PTHR19278">
    <property type="entry name" value="OROTATE PHOSPHORIBOSYLTRANSFERASE"/>
    <property type="match status" value="1"/>
</dbReference>
<dbReference type="GO" id="GO:0019856">
    <property type="term" value="P:pyrimidine nucleobase biosynthetic process"/>
    <property type="evidence" value="ECO:0007669"/>
    <property type="project" value="TreeGrafter"/>
</dbReference>
<evidence type="ECO:0000313" key="9">
    <source>
        <dbReference type="Proteomes" id="UP000179102"/>
    </source>
</evidence>
<feature type="binding site" description="in other chain" evidence="6">
    <location>
        <position position="31"/>
    </location>
    <ligand>
        <name>5-phospho-alpha-D-ribose 1-diphosphate</name>
        <dbReference type="ChEBI" id="CHEBI:58017"/>
        <note>ligand shared between dimeric partners</note>
    </ligand>
</feature>
<dbReference type="STRING" id="1797711.A2870_02950"/>
<reference evidence="8 9" key="1">
    <citation type="journal article" date="2016" name="Nat. Commun.">
        <title>Thousands of microbial genomes shed light on interconnected biogeochemical processes in an aquifer system.</title>
        <authorList>
            <person name="Anantharaman K."/>
            <person name="Brown C.T."/>
            <person name="Hug L.A."/>
            <person name="Sharon I."/>
            <person name="Castelle C.J."/>
            <person name="Probst A.J."/>
            <person name="Thomas B.C."/>
            <person name="Singh A."/>
            <person name="Wilkins M.J."/>
            <person name="Karaoz U."/>
            <person name="Brodie E.L."/>
            <person name="Williams K.H."/>
            <person name="Hubbard S.S."/>
            <person name="Banfield J.F."/>
        </authorList>
    </citation>
    <scope>NUCLEOTIDE SEQUENCE [LARGE SCALE GENOMIC DNA]</scope>
</reference>
<name>A0A1F5G6V6_9BACT</name>
<dbReference type="InterPro" id="IPR000836">
    <property type="entry name" value="PRTase_dom"/>
</dbReference>
<dbReference type="EMBL" id="MFAZ01000011">
    <property type="protein sequence ID" value="OGD87610.1"/>
    <property type="molecule type" value="Genomic_DNA"/>
</dbReference>
<evidence type="ECO:0000256" key="1">
    <source>
        <dbReference type="ARBA" id="ARBA00004889"/>
    </source>
</evidence>
<organism evidence="8 9">
    <name type="scientific">Candidatus Curtissbacteria bacterium RIFCSPHIGHO2_01_FULL_41_11</name>
    <dbReference type="NCBI Taxonomy" id="1797711"/>
    <lineage>
        <taxon>Bacteria</taxon>
        <taxon>Candidatus Curtissiibacteriota</taxon>
    </lineage>
</organism>
<comment type="subunit">
    <text evidence="6">Homodimer.</text>
</comment>
<feature type="domain" description="Phosphoribosyltransferase" evidence="7">
    <location>
        <begin position="59"/>
        <end position="147"/>
    </location>
</feature>
<feature type="binding site" evidence="6">
    <location>
        <position position="102"/>
    </location>
    <ligand>
        <name>5-phospho-alpha-D-ribose 1-diphosphate</name>
        <dbReference type="ChEBI" id="CHEBI:58017"/>
        <note>ligand shared between dimeric partners</note>
    </ligand>
</feature>
<dbReference type="InterPro" id="IPR004467">
    <property type="entry name" value="Or_phspho_trans_dom"/>
</dbReference>
<dbReference type="SUPFAM" id="SSF53271">
    <property type="entry name" value="PRTase-like"/>
    <property type="match status" value="1"/>
</dbReference>
<dbReference type="GO" id="GO:0004588">
    <property type="term" value="F:orotate phosphoribosyltransferase activity"/>
    <property type="evidence" value="ECO:0007669"/>
    <property type="project" value="UniProtKB-UniRule"/>
</dbReference>
<comment type="catalytic activity">
    <reaction evidence="6">
        <text>orotidine 5'-phosphate + diphosphate = orotate + 5-phospho-alpha-D-ribose 1-diphosphate</text>
        <dbReference type="Rhea" id="RHEA:10380"/>
        <dbReference type="ChEBI" id="CHEBI:30839"/>
        <dbReference type="ChEBI" id="CHEBI:33019"/>
        <dbReference type="ChEBI" id="CHEBI:57538"/>
        <dbReference type="ChEBI" id="CHEBI:58017"/>
        <dbReference type="EC" id="2.4.2.10"/>
    </reaction>
</comment>
<comment type="caution">
    <text evidence="8">The sequence shown here is derived from an EMBL/GenBank/DDBJ whole genome shotgun (WGS) entry which is preliminary data.</text>
</comment>
<dbReference type="PANTHER" id="PTHR19278:SF9">
    <property type="entry name" value="URIDINE 5'-MONOPHOSPHATE SYNTHASE"/>
    <property type="match status" value="1"/>
</dbReference>
<keyword evidence="3 6" id="KW-0328">Glycosyltransferase</keyword>
<comment type="function">
    <text evidence="6">Catalyzes the transfer of a ribosyl phosphate group from 5-phosphoribose 1-diphosphate to orotate, leading to the formation of orotidine monophosphate (OMP).</text>
</comment>
<dbReference type="UniPathway" id="UPA00070">
    <property type="reaction ID" value="UER00119"/>
</dbReference>
<comment type="similarity">
    <text evidence="6">Belongs to the purine/pyrimidine phosphoribosyltransferase family. PyrE subfamily.</text>
</comment>
<proteinExistence type="inferred from homology"/>
<feature type="binding site" description="in other chain" evidence="6">
    <location>
        <begin position="124"/>
        <end position="132"/>
    </location>
    <ligand>
        <name>5-phospho-alpha-D-ribose 1-diphosphate</name>
        <dbReference type="ChEBI" id="CHEBI:58017"/>
        <note>ligand shared between dimeric partners</note>
    </ligand>
</feature>
<evidence type="ECO:0000256" key="4">
    <source>
        <dbReference type="ARBA" id="ARBA00022679"/>
    </source>
</evidence>
<feature type="binding site" evidence="6">
    <location>
        <position position="104"/>
    </location>
    <ligand>
        <name>5-phospho-alpha-D-ribose 1-diphosphate</name>
        <dbReference type="ChEBI" id="CHEBI:58017"/>
        <note>ligand shared between dimeric partners</note>
    </ligand>
</feature>
<gene>
    <name evidence="6" type="primary">pyrE</name>
    <name evidence="8" type="ORF">A2870_02950</name>
</gene>
<comment type="pathway">
    <text evidence="1 6">Pyrimidine metabolism; UMP biosynthesis via de novo pathway; UMP from orotate: step 1/2.</text>
</comment>
<evidence type="ECO:0000256" key="6">
    <source>
        <dbReference type="HAMAP-Rule" id="MF_01208"/>
    </source>
</evidence>
<dbReference type="CDD" id="cd06223">
    <property type="entry name" value="PRTases_typeI"/>
    <property type="match status" value="1"/>
</dbReference>
<dbReference type="NCBIfam" id="TIGR00336">
    <property type="entry name" value="pyrE"/>
    <property type="match status" value="1"/>
</dbReference>
<evidence type="ECO:0000256" key="3">
    <source>
        <dbReference type="ARBA" id="ARBA00022676"/>
    </source>
</evidence>
<dbReference type="InterPro" id="IPR029057">
    <property type="entry name" value="PRTase-like"/>
</dbReference>
<evidence type="ECO:0000313" key="8">
    <source>
        <dbReference type="EMBL" id="OGD87610.1"/>
    </source>
</evidence>
<feature type="binding site" evidence="6">
    <location>
        <position position="128"/>
    </location>
    <ligand>
        <name>orotate</name>
        <dbReference type="ChEBI" id="CHEBI:30839"/>
    </ligand>
</feature>
<keyword evidence="5 6" id="KW-0665">Pyrimidine biosynthesis</keyword>
<evidence type="ECO:0000256" key="5">
    <source>
        <dbReference type="ARBA" id="ARBA00022975"/>
    </source>
</evidence>
<keyword evidence="4 6" id="KW-0808">Transferase</keyword>
<dbReference type="HAMAP" id="MF_01208">
    <property type="entry name" value="PyrE"/>
    <property type="match status" value="1"/>
</dbReference>
<dbReference type="InterPro" id="IPR023031">
    <property type="entry name" value="OPRT"/>
</dbReference>
<comment type="caution">
    <text evidence="6">Lacks conserved residue(s) required for the propagation of feature annotation.</text>
</comment>
<dbReference type="Gene3D" id="3.40.50.2020">
    <property type="match status" value="1"/>
</dbReference>
<dbReference type="GO" id="GO:0000287">
    <property type="term" value="F:magnesium ion binding"/>
    <property type="evidence" value="ECO:0007669"/>
    <property type="project" value="UniProtKB-UniRule"/>
</dbReference>
<comment type="cofactor">
    <cofactor evidence="6">
        <name>Mg(2+)</name>
        <dbReference type="ChEBI" id="CHEBI:18420"/>
    </cofactor>
</comment>
<feature type="binding site" evidence="6">
    <location>
        <position position="98"/>
    </location>
    <ligand>
        <name>5-phospho-alpha-D-ribose 1-diphosphate</name>
        <dbReference type="ChEBI" id="CHEBI:58017"/>
        <note>ligand shared between dimeric partners</note>
    </ligand>
</feature>
<sequence>MKSTDTATEVATILYEIGAIIFRPKQPFVFKSGIKSPVYTDNRLLISYPREWKKIIDFFVAEVQKIGKPDIIAGVATAGVPHAAQIAQRLSIPMIYARPTLKGHGLDKQVEGVLKRGQKVIVVDDLISTGMSSLGVVEGIRKLGGKVTDQLAIFSYDLKESRENYKKFKVKLHPLTNLETSAKVAVKKKFLKPDQVKLVLDWAQDPKNWGRKMGFTEVGV</sequence>
<dbReference type="Pfam" id="PF00156">
    <property type="entry name" value="Pribosyltran"/>
    <property type="match status" value="1"/>
</dbReference>
<dbReference type="GO" id="GO:0044205">
    <property type="term" value="P:'de novo' UMP biosynthetic process"/>
    <property type="evidence" value="ECO:0007669"/>
    <property type="project" value="UniProtKB-UniRule"/>
</dbReference>
<evidence type="ECO:0000259" key="7">
    <source>
        <dbReference type="Pfam" id="PF00156"/>
    </source>
</evidence>
<dbReference type="Proteomes" id="UP000179102">
    <property type="component" value="Unassembled WGS sequence"/>
</dbReference>
<dbReference type="AlphaFoldDB" id="A0A1F5G6V6"/>